<gene>
    <name evidence="5" type="ORF">EDD53_0581</name>
</gene>
<reference evidence="5 6" key="1">
    <citation type="submission" date="2018-11" db="EMBL/GenBank/DDBJ databases">
        <title>Genomic Encyclopedia of Type Strains, Phase IV (KMG-IV): sequencing the most valuable type-strain genomes for metagenomic binning, comparative biology and taxonomic classification.</title>
        <authorList>
            <person name="Goeker M."/>
        </authorList>
    </citation>
    <scope>NUCLEOTIDE SEQUENCE [LARGE SCALE GENOMIC DNA]</scope>
    <source>
        <strain evidence="5 6">DSM 104731</strain>
    </source>
</reference>
<comment type="caution">
    <text evidence="5">The sequence shown here is derived from an EMBL/GenBank/DDBJ whole genome shotgun (WGS) entry which is preliminary data.</text>
</comment>
<dbReference type="Proteomes" id="UP000269689">
    <property type="component" value="Unassembled WGS sequence"/>
</dbReference>
<evidence type="ECO:0000256" key="3">
    <source>
        <dbReference type="ARBA" id="ARBA00023163"/>
    </source>
</evidence>
<protein>
    <submittedName>
        <fullName evidence="5">AraC family transcriptional regulator</fullName>
    </submittedName>
</protein>
<dbReference type="PRINTS" id="PR00032">
    <property type="entry name" value="HTHARAC"/>
</dbReference>
<dbReference type="SMART" id="SM00342">
    <property type="entry name" value="HTH_ARAC"/>
    <property type="match status" value="1"/>
</dbReference>
<dbReference type="AlphaFoldDB" id="A0A3N4ULI0"/>
<sequence length="295" mass="32848">MAHKIFKSPMLKTFGQAKTQAPEPKRTVIAPEIPMPSPYRVDPLVRMSTPTSKWRTEAMRSHRSPTLLWFTRGQGRITVSGVTRGFGGHNLIYLPTKTMYGFEAVGQAYGTIVHLDDDPDLGLPDQPLHMRFSDLAQQNHINGMIEALAREIDQDAPNKARALALHAGLLSVWLNRQIDNMPDYDMTPDASRRLTAAFTALVEDGYKTTHKIADYAAKLGVTPTHLTRACNVACGRPASALIADRVHFEARRLLKETQYPVKTIGETLGFHSPAYFARAFQKHTGSSPRAFRKAD</sequence>
<dbReference type="SUPFAM" id="SSF46689">
    <property type="entry name" value="Homeodomain-like"/>
    <property type="match status" value="1"/>
</dbReference>
<proteinExistence type="predicted"/>
<dbReference type="Pfam" id="PF12833">
    <property type="entry name" value="HTH_18"/>
    <property type="match status" value="1"/>
</dbReference>
<dbReference type="InterPro" id="IPR018060">
    <property type="entry name" value="HTH_AraC"/>
</dbReference>
<dbReference type="EMBL" id="RKQK01000001">
    <property type="protein sequence ID" value="RPE71462.1"/>
    <property type="molecule type" value="Genomic_DNA"/>
</dbReference>
<evidence type="ECO:0000256" key="2">
    <source>
        <dbReference type="ARBA" id="ARBA00023125"/>
    </source>
</evidence>
<keyword evidence="3" id="KW-0804">Transcription</keyword>
<name>A0A3N4ULI0_9RHOB</name>
<dbReference type="SUPFAM" id="SSF51215">
    <property type="entry name" value="Regulatory protein AraC"/>
    <property type="match status" value="1"/>
</dbReference>
<organism evidence="5 6">
    <name type="scientific">Pacificibacter maritimus</name>
    <dbReference type="NCBI Taxonomy" id="762213"/>
    <lineage>
        <taxon>Bacteria</taxon>
        <taxon>Pseudomonadati</taxon>
        <taxon>Pseudomonadota</taxon>
        <taxon>Alphaproteobacteria</taxon>
        <taxon>Rhodobacterales</taxon>
        <taxon>Roseobacteraceae</taxon>
        <taxon>Pacificibacter</taxon>
    </lineage>
</organism>
<keyword evidence="1" id="KW-0805">Transcription regulation</keyword>
<dbReference type="PANTHER" id="PTHR43280:SF32">
    <property type="entry name" value="TRANSCRIPTIONAL REGULATORY PROTEIN"/>
    <property type="match status" value="1"/>
</dbReference>
<dbReference type="RefSeq" id="WP_123791674.1">
    <property type="nucleotide sequence ID" value="NZ_RKQK01000001.1"/>
</dbReference>
<dbReference type="PROSITE" id="PS01124">
    <property type="entry name" value="HTH_ARAC_FAMILY_2"/>
    <property type="match status" value="1"/>
</dbReference>
<dbReference type="InterPro" id="IPR020449">
    <property type="entry name" value="Tscrpt_reg_AraC-type_HTH"/>
</dbReference>
<evidence type="ECO:0000313" key="5">
    <source>
        <dbReference type="EMBL" id="RPE71462.1"/>
    </source>
</evidence>
<dbReference type="PANTHER" id="PTHR43280">
    <property type="entry name" value="ARAC-FAMILY TRANSCRIPTIONAL REGULATOR"/>
    <property type="match status" value="1"/>
</dbReference>
<evidence type="ECO:0000256" key="1">
    <source>
        <dbReference type="ARBA" id="ARBA00023015"/>
    </source>
</evidence>
<dbReference type="GO" id="GO:0003700">
    <property type="term" value="F:DNA-binding transcription factor activity"/>
    <property type="evidence" value="ECO:0007669"/>
    <property type="project" value="InterPro"/>
</dbReference>
<keyword evidence="2" id="KW-0238">DNA-binding</keyword>
<keyword evidence="6" id="KW-1185">Reference proteome</keyword>
<evidence type="ECO:0000259" key="4">
    <source>
        <dbReference type="PROSITE" id="PS01124"/>
    </source>
</evidence>
<dbReference type="InterPro" id="IPR037923">
    <property type="entry name" value="HTH-like"/>
</dbReference>
<accession>A0A3N4ULI0</accession>
<evidence type="ECO:0000313" key="6">
    <source>
        <dbReference type="Proteomes" id="UP000269689"/>
    </source>
</evidence>
<dbReference type="GO" id="GO:0043565">
    <property type="term" value="F:sequence-specific DNA binding"/>
    <property type="evidence" value="ECO:0007669"/>
    <property type="project" value="InterPro"/>
</dbReference>
<dbReference type="OrthoDB" id="9814125at2"/>
<dbReference type="Gene3D" id="1.10.10.60">
    <property type="entry name" value="Homeodomain-like"/>
    <property type="match status" value="1"/>
</dbReference>
<dbReference type="InterPro" id="IPR009057">
    <property type="entry name" value="Homeodomain-like_sf"/>
</dbReference>
<feature type="domain" description="HTH araC/xylS-type" evidence="4">
    <location>
        <begin position="196"/>
        <end position="294"/>
    </location>
</feature>